<dbReference type="EMBL" id="VTOY01000002">
    <property type="protein sequence ID" value="TYZ23946.1"/>
    <property type="molecule type" value="Genomic_DNA"/>
</dbReference>
<dbReference type="Gene3D" id="2.60.120.260">
    <property type="entry name" value="Galactose-binding domain-like"/>
    <property type="match status" value="1"/>
</dbReference>
<comment type="similarity">
    <text evidence="1 4">Belongs to the glycosyl hydrolase 53 family.</text>
</comment>
<gene>
    <name evidence="6" type="ORF">FZ040_04275</name>
</gene>
<dbReference type="SUPFAM" id="SSF51445">
    <property type="entry name" value="(Trans)glycosidases"/>
    <property type="match status" value="1"/>
</dbReference>
<evidence type="ECO:0000313" key="7">
    <source>
        <dbReference type="Proteomes" id="UP000323646"/>
    </source>
</evidence>
<reference evidence="6 7" key="1">
    <citation type="submission" date="2019-08" db="EMBL/GenBank/DDBJ databases">
        <title>Selenomonas sp. mPRGC5 and Selenomonas sp. mPRGC8 isolated from ruminal fluid of dairy goat (Capra hircus).</title>
        <authorList>
            <person name="Poothong S."/>
            <person name="Nuengjamnong C."/>
            <person name="Tanasupawat S."/>
        </authorList>
    </citation>
    <scope>NUCLEOTIDE SEQUENCE [LARGE SCALE GENOMIC DNA]</scope>
    <source>
        <strain evidence="7">mPRGC5</strain>
    </source>
</reference>
<accession>A0A5D6W7W6</accession>
<comment type="catalytic activity">
    <reaction evidence="4">
        <text>The enzyme specifically hydrolyzes (1-&gt;4)-beta-D-galactosidic linkages in type I arabinogalactans.</text>
        <dbReference type="EC" id="3.2.1.89"/>
    </reaction>
</comment>
<dbReference type="PANTHER" id="PTHR34983:SF2">
    <property type="entry name" value="ENDO-BETA-1,4-GALACTANASE"/>
    <property type="match status" value="1"/>
</dbReference>
<dbReference type="InterPro" id="IPR011081">
    <property type="entry name" value="Big_4"/>
</dbReference>
<keyword evidence="7" id="KW-1185">Reference proteome</keyword>
<protein>
    <recommendedName>
        <fullName evidence="4">Arabinogalactan endo-beta-1,4-galactanase</fullName>
        <ecNumber evidence="4">3.2.1.89</ecNumber>
    </recommendedName>
</protein>
<sequence>MKKTMLKSLMLSALAAGTFCFGFSSLEAAVQVNPIPGLREDFIKGADVSMLPEMEALGAKFYDTDGTEMDELQIMKNHGVNWIRVRIWNDPKHGVLGGGGNTDEARAVALAKRAKAIGLKVLVDFHYSDGWADPLQQYTPYAWKKDNKDQLVKHVYEYTQKVVKNFQSQGATPDMIQIGNEINNGMMWPIGKLPGNDNGKAFAELMASGLKAVREIDPSIKLMIHLPDGADNNMYRKFFDRLVKDNGVNDFDVIGFSYYPFWHGSLTALQQNLDDMANRYGKEVVVAETAYGFTTDNYDMEKNHYGKAEERRSNFAATVQGQASGLRGVMNDLAKVPNGRGLGMFYWEPDWYAVPGAGWKAGAGNNWENLSMFDKNGKALESWNVYRDVSDNSLPTKPIKVSDVDYLDVEGSAGIPVSLPEQVLVTFSDDHMETLPIEWNEAKPVFAQDGDYTVKGRIPAIQQSVECDVEIKPKANLLKNGDFETMSLSGWTVEGDKWTVTPTSGKGDAKGEGSMHYWGGGAYHFTISQEVTGLTDGKYTVQVSSQGLEDGSKFKLFVIGDNGEKKTADIYNTGWNKWQTVKITDVEIKGGKAVVGLEMQGQPDKWGSADNFKFYRQD</sequence>
<dbReference type="InterPro" id="IPR011683">
    <property type="entry name" value="Glyco_hydro_53"/>
</dbReference>
<evidence type="ECO:0000256" key="1">
    <source>
        <dbReference type="ARBA" id="ARBA00010687"/>
    </source>
</evidence>
<dbReference type="GO" id="GO:0031218">
    <property type="term" value="F:arabinogalactan endo-1,4-beta-galactosidase activity"/>
    <property type="evidence" value="ECO:0007669"/>
    <property type="project" value="UniProtKB-EC"/>
</dbReference>
<dbReference type="Gene3D" id="3.20.20.80">
    <property type="entry name" value="Glycosidases"/>
    <property type="match status" value="1"/>
</dbReference>
<dbReference type="Pfam" id="PF07532">
    <property type="entry name" value="Big_4"/>
    <property type="match status" value="1"/>
</dbReference>
<organism evidence="6 7">
    <name type="scientific">Selenomonas ruminis</name>
    <dbReference type="NCBI Taxonomy" id="2593411"/>
    <lineage>
        <taxon>Bacteria</taxon>
        <taxon>Bacillati</taxon>
        <taxon>Bacillota</taxon>
        <taxon>Negativicutes</taxon>
        <taxon>Selenomonadales</taxon>
        <taxon>Selenomonadaceae</taxon>
        <taxon>Selenomonas</taxon>
    </lineage>
</organism>
<comment type="caution">
    <text evidence="6">The sequence shown here is derived from an EMBL/GenBank/DDBJ whole genome shotgun (WGS) entry which is preliminary data.</text>
</comment>
<dbReference type="Pfam" id="PF07745">
    <property type="entry name" value="Glyco_hydro_53"/>
    <property type="match status" value="1"/>
</dbReference>
<evidence type="ECO:0000256" key="2">
    <source>
        <dbReference type="ARBA" id="ARBA00022801"/>
    </source>
</evidence>
<dbReference type="PANTHER" id="PTHR34983">
    <property type="entry name" value="ARABINOGALACTAN ENDO-BETA-1,4-GALACTANASE A"/>
    <property type="match status" value="1"/>
</dbReference>
<keyword evidence="3 4" id="KW-0326">Glycosidase</keyword>
<dbReference type="RefSeq" id="WP_149170873.1">
    <property type="nucleotide sequence ID" value="NZ_VTOY01000002.1"/>
</dbReference>
<dbReference type="GO" id="GO:0015926">
    <property type="term" value="F:glucosidase activity"/>
    <property type="evidence" value="ECO:0007669"/>
    <property type="project" value="InterPro"/>
</dbReference>
<evidence type="ECO:0000256" key="4">
    <source>
        <dbReference type="RuleBase" id="RU361192"/>
    </source>
</evidence>
<dbReference type="InterPro" id="IPR017853">
    <property type="entry name" value="GH"/>
</dbReference>
<evidence type="ECO:0000259" key="5">
    <source>
        <dbReference type="Pfam" id="PF07532"/>
    </source>
</evidence>
<proteinExistence type="inferred from homology"/>
<dbReference type="GO" id="GO:0045490">
    <property type="term" value="P:pectin catabolic process"/>
    <property type="evidence" value="ECO:0007669"/>
    <property type="project" value="TreeGrafter"/>
</dbReference>
<evidence type="ECO:0000313" key="6">
    <source>
        <dbReference type="EMBL" id="TYZ23946.1"/>
    </source>
</evidence>
<evidence type="ECO:0000256" key="3">
    <source>
        <dbReference type="ARBA" id="ARBA00023295"/>
    </source>
</evidence>
<feature type="chain" id="PRO_5022996024" description="Arabinogalactan endo-beta-1,4-galactanase" evidence="4">
    <location>
        <begin position="29"/>
        <end position="618"/>
    </location>
</feature>
<dbReference type="OrthoDB" id="9768786at2"/>
<feature type="domain" description="Bacterial Ig-like" evidence="5">
    <location>
        <begin position="415"/>
        <end position="458"/>
    </location>
</feature>
<keyword evidence="4" id="KW-0732">Signal</keyword>
<keyword evidence="2 4" id="KW-0378">Hydrolase</keyword>
<feature type="signal peptide" evidence="4">
    <location>
        <begin position="1"/>
        <end position="28"/>
    </location>
</feature>
<dbReference type="EC" id="3.2.1.89" evidence="4"/>
<dbReference type="Proteomes" id="UP000323646">
    <property type="component" value="Unassembled WGS sequence"/>
</dbReference>
<dbReference type="AlphaFoldDB" id="A0A5D6W7W6"/>
<name>A0A5D6W7W6_9FIRM</name>